<feature type="transmembrane region" description="Helical" evidence="1">
    <location>
        <begin position="161"/>
        <end position="177"/>
    </location>
</feature>
<proteinExistence type="predicted"/>
<accession>A0A4Q0SU78</accession>
<dbReference type="GO" id="GO:0016747">
    <property type="term" value="F:acyltransferase activity, transferring groups other than amino-acyl groups"/>
    <property type="evidence" value="ECO:0007669"/>
    <property type="project" value="InterPro"/>
</dbReference>
<dbReference type="PANTHER" id="PTHR23028">
    <property type="entry name" value="ACETYLTRANSFERASE"/>
    <property type="match status" value="1"/>
</dbReference>
<feature type="transmembrane region" description="Helical" evidence="1">
    <location>
        <begin position="288"/>
        <end position="308"/>
    </location>
</feature>
<feature type="transmembrane region" description="Helical" evidence="1">
    <location>
        <begin position="236"/>
        <end position="252"/>
    </location>
</feature>
<dbReference type="EMBL" id="RDSM01000003">
    <property type="protein sequence ID" value="RXH54575.1"/>
    <property type="molecule type" value="Genomic_DNA"/>
</dbReference>
<organism evidence="3 4">
    <name type="scientific">Granulicella sibirica</name>
    <dbReference type="NCBI Taxonomy" id="2479048"/>
    <lineage>
        <taxon>Bacteria</taxon>
        <taxon>Pseudomonadati</taxon>
        <taxon>Acidobacteriota</taxon>
        <taxon>Terriglobia</taxon>
        <taxon>Terriglobales</taxon>
        <taxon>Acidobacteriaceae</taxon>
        <taxon>Granulicella</taxon>
    </lineage>
</organism>
<reference evidence="3 4" key="1">
    <citation type="submission" date="2018-11" db="EMBL/GenBank/DDBJ databases">
        <authorList>
            <person name="Mardanov A.V."/>
            <person name="Ravin N.V."/>
            <person name="Dedysh S.N."/>
        </authorList>
    </citation>
    <scope>NUCLEOTIDE SEQUENCE [LARGE SCALE GENOMIC DNA]</scope>
    <source>
        <strain evidence="3 4">AF10</strain>
    </source>
</reference>
<feature type="transmembrane region" description="Helical" evidence="1">
    <location>
        <begin position="42"/>
        <end position="59"/>
    </location>
</feature>
<dbReference type="Pfam" id="PF01757">
    <property type="entry name" value="Acyl_transf_3"/>
    <property type="match status" value="1"/>
</dbReference>
<dbReference type="PANTHER" id="PTHR23028:SF53">
    <property type="entry name" value="ACYL_TRANSF_3 DOMAIN-CONTAINING PROTEIN"/>
    <property type="match status" value="1"/>
</dbReference>
<feature type="transmembrane region" description="Helical" evidence="1">
    <location>
        <begin position="133"/>
        <end position="154"/>
    </location>
</feature>
<feature type="transmembrane region" description="Helical" evidence="1">
    <location>
        <begin position="264"/>
        <end position="282"/>
    </location>
</feature>
<evidence type="ECO:0000256" key="1">
    <source>
        <dbReference type="SAM" id="Phobius"/>
    </source>
</evidence>
<keyword evidence="4" id="KW-1185">Reference proteome</keyword>
<feature type="transmembrane region" description="Helical" evidence="1">
    <location>
        <begin position="183"/>
        <end position="201"/>
    </location>
</feature>
<dbReference type="AlphaFoldDB" id="A0A4Q0SU78"/>
<sequence>MRQNNFDIVRLLLAAIVVLVHSANLSQSPALALIPRLLSQHVAVEGFFAISGFLIFASYERCKTLAEYARNRAIRILPGYWLSTLLCLGIAAAYGSFHVGKFLLANLLFSSFLQPDIQGVFPNNPENHALNGALWTLKIEVMFYIAVPIIVFLCRTLRRDAVLWALFIASVLFHIALAEHKSLVVQLPGQLCFFLVGTLIHYHLPLFRKHGKWLMLGALAAHALHLYTGWFFLRPLSVASLTLGACLLLPHIQGPTRWGDFSYGTYILHYPIVQCIIAAGLFTIHPWIALGLTILIVACAAQFSWFLVEKPALTVAKSRQLRRAAIGATPNFPPAVP</sequence>
<keyword evidence="1" id="KW-0812">Transmembrane</keyword>
<dbReference type="OrthoDB" id="9796461at2"/>
<feature type="domain" description="Acyltransferase 3" evidence="2">
    <location>
        <begin position="5"/>
        <end position="300"/>
    </location>
</feature>
<evidence type="ECO:0000313" key="3">
    <source>
        <dbReference type="EMBL" id="RXH54575.1"/>
    </source>
</evidence>
<keyword evidence="1" id="KW-0472">Membrane</keyword>
<reference evidence="4" key="2">
    <citation type="submission" date="2019-02" db="EMBL/GenBank/DDBJ databases">
        <title>Granulicella sibirica sp. nov., a psychrotolerant acidobacterium isolated from an organic soil layer in forested tundra, West Siberia.</title>
        <authorList>
            <person name="Oshkin I.Y."/>
            <person name="Kulichevskaya I.S."/>
            <person name="Rijpstra W.I.C."/>
            <person name="Sinninghe Damste J.S."/>
            <person name="Rakitin A.L."/>
            <person name="Ravin N.V."/>
            <person name="Dedysh S.N."/>
        </authorList>
    </citation>
    <scope>NUCLEOTIDE SEQUENCE [LARGE SCALE GENOMIC DNA]</scope>
    <source>
        <strain evidence="4">AF10</strain>
    </source>
</reference>
<feature type="transmembrane region" description="Helical" evidence="1">
    <location>
        <begin position="80"/>
        <end position="113"/>
    </location>
</feature>
<dbReference type="GO" id="GO:0000271">
    <property type="term" value="P:polysaccharide biosynthetic process"/>
    <property type="evidence" value="ECO:0007669"/>
    <property type="project" value="TreeGrafter"/>
</dbReference>
<dbReference type="InterPro" id="IPR050879">
    <property type="entry name" value="Acyltransferase_3"/>
</dbReference>
<gene>
    <name evidence="3" type="ORF">GRAN_3679</name>
</gene>
<evidence type="ECO:0000313" key="4">
    <source>
        <dbReference type="Proteomes" id="UP000289437"/>
    </source>
</evidence>
<keyword evidence="1" id="KW-1133">Transmembrane helix</keyword>
<comment type="caution">
    <text evidence="3">The sequence shown here is derived from an EMBL/GenBank/DDBJ whole genome shotgun (WGS) entry which is preliminary data.</text>
</comment>
<keyword evidence="3" id="KW-0808">Transferase</keyword>
<evidence type="ECO:0000259" key="2">
    <source>
        <dbReference type="Pfam" id="PF01757"/>
    </source>
</evidence>
<dbReference type="InterPro" id="IPR002656">
    <property type="entry name" value="Acyl_transf_3_dom"/>
</dbReference>
<name>A0A4Q0SU78_9BACT</name>
<protein>
    <submittedName>
        <fullName evidence="3">Acetyltransferase</fullName>
    </submittedName>
</protein>
<dbReference type="GO" id="GO:0016020">
    <property type="term" value="C:membrane"/>
    <property type="evidence" value="ECO:0007669"/>
    <property type="project" value="TreeGrafter"/>
</dbReference>
<dbReference type="Proteomes" id="UP000289437">
    <property type="component" value="Unassembled WGS sequence"/>
</dbReference>